<dbReference type="GO" id="GO:0004497">
    <property type="term" value="F:monooxygenase activity"/>
    <property type="evidence" value="ECO:0007669"/>
    <property type="project" value="UniProtKB-KW"/>
</dbReference>
<dbReference type="Proteomes" id="UP000240978">
    <property type="component" value="Unassembled WGS sequence"/>
</dbReference>
<dbReference type="AlphaFoldDB" id="A0A2P8FNR0"/>
<sequence>MENKKIVTLTELLIKPEYIPEVLLSAIKTKDLILLEQGTETFVLSRKRDEPNTLVIFAVYQSQELYQWHLEQPYVIDFFAFLNGKWTAPPKSTALELF</sequence>
<dbReference type="Gene3D" id="3.30.70.100">
    <property type="match status" value="1"/>
</dbReference>
<reference evidence="2 3" key="1">
    <citation type="submission" date="2018-03" db="EMBL/GenBank/DDBJ databases">
        <title>Genomic Encyclopedia of Archaeal and Bacterial Type Strains, Phase II (KMG-II): from individual species to whole genera.</title>
        <authorList>
            <person name="Goeker M."/>
        </authorList>
    </citation>
    <scope>NUCLEOTIDE SEQUENCE [LARGE SCALE GENOMIC DNA]</scope>
    <source>
        <strain evidence="2 3">DSM 18107</strain>
    </source>
</reference>
<organism evidence="2 3">
    <name type="scientific">Chitinophaga ginsengisoli</name>
    <dbReference type="NCBI Taxonomy" id="363837"/>
    <lineage>
        <taxon>Bacteria</taxon>
        <taxon>Pseudomonadati</taxon>
        <taxon>Bacteroidota</taxon>
        <taxon>Chitinophagia</taxon>
        <taxon>Chitinophagales</taxon>
        <taxon>Chitinophagaceae</taxon>
        <taxon>Chitinophaga</taxon>
    </lineage>
</organism>
<protein>
    <submittedName>
        <fullName evidence="2">Quinol monooxygenase YgiN</fullName>
    </submittedName>
</protein>
<evidence type="ECO:0000313" key="3">
    <source>
        <dbReference type="Proteomes" id="UP000240978"/>
    </source>
</evidence>
<dbReference type="RefSeq" id="WP_106605452.1">
    <property type="nucleotide sequence ID" value="NZ_PYGK01000018.1"/>
</dbReference>
<keyword evidence="2" id="KW-0503">Monooxygenase</keyword>
<dbReference type="EMBL" id="PYGK01000018">
    <property type="protein sequence ID" value="PSL23339.1"/>
    <property type="molecule type" value="Genomic_DNA"/>
</dbReference>
<dbReference type="InterPro" id="IPR011008">
    <property type="entry name" value="Dimeric_a/b-barrel"/>
</dbReference>
<keyword evidence="3" id="KW-1185">Reference proteome</keyword>
<comment type="caution">
    <text evidence="2">The sequence shown here is derived from an EMBL/GenBank/DDBJ whole genome shotgun (WGS) entry which is preliminary data.</text>
</comment>
<proteinExistence type="predicted"/>
<gene>
    <name evidence="2" type="ORF">CLV42_11855</name>
</gene>
<dbReference type="OrthoDB" id="676007at2"/>
<dbReference type="SUPFAM" id="SSF54909">
    <property type="entry name" value="Dimeric alpha+beta barrel"/>
    <property type="match status" value="1"/>
</dbReference>
<dbReference type="InterPro" id="IPR007138">
    <property type="entry name" value="ABM_dom"/>
</dbReference>
<keyword evidence="2" id="KW-0560">Oxidoreductase</keyword>
<evidence type="ECO:0000259" key="1">
    <source>
        <dbReference type="PROSITE" id="PS51725"/>
    </source>
</evidence>
<feature type="domain" description="ABM" evidence="1">
    <location>
        <begin position="6"/>
        <end position="94"/>
    </location>
</feature>
<dbReference type="PROSITE" id="PS51725">
    <property type="entry name" value="ABM"/>
    <property type="match status" value="1"/>
</dbReference>
<evidence type="ECO:0000313" key="2">
    <source>
        <dbReference type="EMBL" id="PSL23339.1"/>
    </source>
</evidence>
<accession>A0A2P8FNR0</accession>
<dbReference type="Pfam" id="PF03992">
    <property type="entry name" value="ABM"/>
    <property type="match status" value="1"/>
</dbReference>
<name>A0A2P8FNR0_9BACT</name>